<dbReference type="InterPro" id="IPR027417">
    <property type="entry name" value="P-loop_NTPase"/>
</dbReference>
<dbReference type="KEGG" id="mcj:MCON_0416"/>
<dbReference type="STRING" id="990316.MCON_0416"/>
<protein>
    <submittedName>
        <fullName evidence="1">Uncharacterized protein</fullName>
    </submittedName>
</protein>
<dbReference type="HOGENOM" id="CLU_254776_0_0_2"/>
<evidence type="ECO:0000313" key="1">
    <source>
        <dbReference type="EMBL" id="AEB67275.1"/>
    </source>
</evidence>
<dbReference type="GeneID" id="10460176"/>
<proteinExistence type="predicted"/>
<dbReference type="RefSeq" id="WP_013718337.1">
    <property type="nucleotide sequence ID" value="NC_015416.1"/>
</dbReference>
<accession>F4BWF8</accession>
<dbReference type="EMBL" id="CP002565">
    <property type="protein sequence ID" value="AEB67275.1"/>
    <property type="molecule type" value="Genomic_DNA"/>
</dbReference>
<dbReference type="Proteomes" id="UP000007807">
    <property type="component" value="Chromosome"/>
</dbReference>
<organism evidence="1 2">
    <name type="scientific">Methanothrix soehngenii (strain ATCC 5969 / DSM 3671 / JCM 10134 / NBRC 103675 / OCM 69 / GP-6)</name>
    <name type="common">Methanosaeta concilii</name>
    <dbReference type="NCBI Taxonomy" id="990316"/>
    <lineage>
        <taxon>Archaea</taxon>
        <taxon>Methanobacteriati</taxon>
        <taxon>Methanobacteriota</taxon>
        <taxon>Stenosarchaea group</taxon>
        <taxon>Methanomicrobia</taxon>
        <taxon>Methanotrichales</taxon>
        <taxon>Methanotrichaceae</taxon>
        <taxon>Methanothrix</taxon>
    </lineage>
</organism>
<name>F4BWF8_METSG</name>
<evidence type="ECO:0000313" key="2">
    <source>
        <dbReference type="Proteomes" id="UP000007807"/>
    </source>
</evidence>
<sequence>MAAMEGLSAYGRRDLVYNWERFFCPREGNISLSDGGYLYDPESEWGKVYNPEVVHFEALADFPCVIILGEPGIGKTHAMKGAKKVIEGKSDEGDRTLWLDLGRSGSEDKLIRDLFENETFASWQKGDNKLHIFLDNLDEGILRVDTITSLLIDELKKRPTQRLKLYIACRTGMWPISFEKELRQLWNDRPIGIYELVPLRKKDVIEAARANEFNVNEFLEEINQKNVVALAIKPVTLNLLINIYLATHSLPQNQVELYIKGCNLLCEETDRKRRETGLTGYFTASQRMAAAARIAAVTTFTKRYTIWTDVDQGNVPSEYVTIQDLCGGCENVNGDNFQINDDVIKETIRATGLFSSRGPDRMGWAHQTFAEFLAARYLIQNKMKTDQIMSLLVHPFDSRGRLTPQFHGVAVWISNSAPEVFKRIMDVDPEILLRSELEIMKESDRASLVNSLLRKYEEETLLDLDWDIRRMYGKLSHSNLEEQLKPYISNKTKGEIVRRVAISIAEACRLQPLQDALANIALDQTQLMHIRAIAAHALCVVGDNETKAKLRPLATGDAGDDTEDELKGIGLRGLWPDNISAEELFSLLTPLKKPSWLGNYWIFIKYELAKNLKQSDLPTALNWIKSRKKKFGHIDCFTDLVDNIMLKAWDCLDDPVILSDFAIILLSRLNEENGFYLSYKRNSEFEDAISKDDEKRRHLFEMMLPLFSDVDSIGDMACSNPPLILDKDFDWAINHITPSECPEMKKRWARAVRYIFNINDAMQIESILLAQESGIELSEEFKEYTRPIGLKSAEADKLREIYQRQQKYQAKKDEKHLLEPPPIKRIATLLDKFESGDHNAWWDLNLQLSLEPDSVCYGDFHEPDLTILPGWKSADAKTKARIINAAKKYILEHNAETSKWLGQDVYHHPALAGYRALQLLYQEAPYEISSIPHGIWKNWAPIIIAFPLPVGFSGNEKNEIIQQKLVKTAYQHAKKEIIQTLMSLIDDENQKFGNIFITSRIEDCWDDQLSASMLKKAMEEELKPAFMGKLLAELLDHNVKEAKDFAESLISSYDSLKGDWRHKAVIAASVLINHAEDAGWSSVWPAIQHDSEFGKEVIVSASHNYYGIQKTMKLSLREDQLADLFIWLACSYPHKEDITHDMVFTPGPRDDIASFRDSILNRLKQKGTQEACDAIKRIAKELPELDWLKWTLYEAQIIFRQKTWRELNPSDIIALGHSQQAHLVQNGDQLLDVLIESLGRLESKLQGHTSRAIDLWDYSWESKTYRPRDENRLSDYVKSHFEIDLNQRSIIVNREVEIRRGVGSTPGERTDIHVDAIIPGQGREKYDAIKAVIEVKGCWNPELDMAMDTQLADRYLKDSDCNNGLYLVGWFNCDQWDNKDYRKKASKLNIDELMKLLNAQAAKLSQNDINMKIFVINTSLR</sequence>
<dbReference type="InParanoid" id="F4BWF8"/>
<keyword evidence="2" id="KW-1185">Reference proteome</keyword>
<reference evidence="1 2" key="1">
    <citation type="journal article" date="2011" name="J. Bacteriol.">
        <title>Complete genome sequence of Methanosaeta concilii, a specialist in aceticlastic methanogenesis.</title>
        <authorList>
            <person name="Barber R.D."/>
            <person name="Zhang L."/>
            <person name="Harnack M."/>
            <person name="Olson M.V."/>
            <person name="Kaul R."/>
            <person name="Ingram-Smith C."/>
            <person name="Smith K.S."/>
        </authorList>
    </citation>
    <scope>NUCLEOTIDE SEQUENCE [LARGE SCALE GENOMIC DNA]</scope>
    <source>
        <strain evidence="2">ATCC 5969 / DSM 3671 / JCM 10134 / NBRC 103675 / OCM 69 / GP-6</strain>
    </source>
</reference>
<gene>
    <name evidence="1" type="ordered locus">MCON_0416</name>
</gene>
<dbReference type="SUPFAM" id="SSF52540">
    <property type="entry name" value="P-loop containing nucleoside triphosphate hydrolases"/>
    <property type="match status" value="1"/>
</dbReference>